<comment type="caution">
    <text evidence="1">The sequence shown here is derived from an EMBL/GenBank/DDBJ whole genome shotgun (WGS) entry which is preliminary data.</text>
</comment>
<sequence>MMGSCSISEKRLKEKQYERYDGTCLLLDEADRFDGALLSLPETLCVRISLTCLPS</sequence>
<gene>
    <name evidence="1" type="ORF">IAG03_05615</name>
</gene>
<dbReference type="AlphaFoldDB" id="A0A926D8Q8"/>
<dbReference type="EMBL" id="JACRSN010000006">
    <property type="protein sequence ID" value="MBC8533488.1"/>
    <property type="molecule type" value="Genomic_DNA"/>
</dbReference>
<organism evidence="1 2">
    <name type="scientific">Yeguia hominis</name>
    <dbReference type="NCBI Taxonomy" id="2763662"/>
    <lineage>
        <taxon>Bacteria</taxon>
        <taxon>Bacillati</taxon>
        <taxon>Bacillota</taxon>
        <taxon>Clostridia</taxon>
        <taxon>Eubacteriales</taxon>
        <taxon>Yeguiaceae</taxon>
        <taxon>Yeguia</taxon>
    </lineage>
</organism>
<evidence type="ECO:0000313" key="1">
    <source>
        <dbReference type="EMBL" id="MBC8533488.1"/>
    </source>
</evidence>
<dbReference type="RefSeq" id="WP_249318883.1">
    <property type="nucleotide sequence ID" value="NZ_JACRSN010000006.1"/>
</dbReference>
<dbReference type="Proteomes" id="UP000651482">
    <property type="component" value="Unassembled WGS sequence"/>
</dbReference>
<protein>
    <submittedName>
        <fullName evidence="1">Uncharacterized protein</fullName>
    </submittedName>
</protein>
<keyword evidence="2" id="KW-1185">Reference proteome</keyword>
<evidence type="ECO:0000313" key="2">
    <source>
        <dbReference type="Proteomes" id="UP000651482"/>
    </source>
</evidence>
<name>A0A926D8Q8_9FIRM</name>
<reference evidence="1" key="1">
    <citation type="submission" date="2020-08" db="EMBL/GenBank/DDBJ databases">
        <title>Genome public.</title>
        <authorList>
            <person name="Liu C."/>
            <person name="Sun Q."/>
        </authorList>
    </citation>
    <scope>NUCLEOTIDE SEQUENCE</scope>
    <source>
        <strain evidence="1">NSJ-40</strain>
    </source>
</reference>
<accession>A0A926D8Q8</accession>
<proteinExistence type="predicted"/>